<sequence length="108" mass="12409">MFNKVVKKSTIKQTFKTNILNENQSQTINEGVMNDIITGTTVPRTRYTTKGLMGSLLSKQTFKKIKPISVPLRYSTFPKNGYSPFRWKPKSRSRRVSPGQGEWNSFPH</sequence>
<evidence type="ECO:0000313" key="3">
    <source>
        <dbReference type="WBParaSite" id="Hba_10087"/>
    </source>
</evidence>
<evidence type="ECO:0000313" key="2">
    <source>
        <dbReference type="Proteomes" id="UP000095283"/>
    </source>
</evidence>
<reference evidence="3" key="1">
    <citation type="submission" date="2016-11" db="UniProtKB">
        <authorList>
            <consortium name="WormBaseParasite"/>
        </authorList>
    </citation>
    <scope>IDENTIFICATION</scope>
</reference>
<organism evidence="2 3">
    <name type="scientific">Heterorhabditis bacteriophora</name>
    <name type="common">Entomopathogenic nematode worm</name>
    <dbReference type="NCBI Taxonomy" id="37862"/>
    <lineage>
        <taxon>Eukaryota</taxon>
        <taxon>Metazoa</taxon>
        <taxon>Ecdysozoa</taxon>
        <taxon>Nematoda</taxon>
        <taxon>Chromadorea</taxon>
        <taxon>Rhabditida</taxon>
        <taxon>Rhabditina</taxon>
        <taxon>Rhabditomorpha</taxon>
        <taxon>Strongyloidea</taxon>
        <taxon>Heterorhabditidae</taxon>
        <taxon>Heterorhabditis</taxon>
    </lineage>
</organism>
<keyword evidence="2" id="KW-1185">Reference proteome</keyword>
<dbReference type="WBParaSite" id="Hba_10087">
    <property type="protein sequence ID" value="Hba_10087"/>
    <property type="gene ID" value="Hba_10087"/>
</dbReference>
<name>A0A1I7WY18_HETBA</name>
<evidence type="ECO:0000256" key="1">
    <source>
        <dbReference type="SAM" id="MobiDB-lite"/>
    </source>
</evidence>
<proteinExistence type="predicted"/>
<dbReference type="Proteomes" id="UP000095283">
    <property type="component" value="Unplaced"/>
</dbReference>
<accession>A0A1I7WY18</accession>
<dbReference type="AlphaFoldDB" id="A0A1I7WY18"/>
<feature type="region of interest" description="Disordered" evidence="1">
    <location>
        <begin position="79"/>
        <end position="108"/>
    </location>
</feature>
<protein>
    <submittedName>
        <fullName evidence="3">Uncharacterized protein</fullName>
    </submittedName>
</protein>